<evidence type="ECO:0000313" key="2">
    <source>
        <dbReference type="Proteomes" id="UP000011238"/>
    </source>
</evidence>
<dbReference type="RefSeq" id="YP_656729.1">
    <property type="nucleotide sequence ID" value="NC_008211.1"/>
</dbReference>
<keyword evidence="2" id="KW-1185">Reference proteome</keyword>
<protein>
    <submittedName>
        <fullName evidence="1">ORF74</fullName>
    </submittedName>
</protein>
<name>Q9YQZ4_9VIRU</name>
<sequence>MCGDSQHLLHFAGGLEPDITGDEDGVYVYRTTLKLPPTLDAAVLIRRLSLAVAGEGVFYVTRKDKPVVPNLVHLTAGIVVPQHLQLRLGGPQEELSHTLPVQHAHGITNGKRDAGVQELADVVEAVRLGNSFMYGAVAPLQALTRLAIQGEITSRCNCVECGPCGPQYQCRAHTEDILALNIFHHGDLSYLQPADAVKALVKKPATPEHIGMGAVVATMIHPGLRHMYEHMCNDTVAHVNAYAATGAYQLRGQVISYAPLITRVGGVPTAAPLNIFNPYGTPIAAAAAAVQHVPARYDWILTKRALCKAVNTLKRIAQNRRCIFYGYEAELQIVLLCTTPLRDTFYNCAVDLRVFTSRRTFALQKEIEDLYAGAQPTRKPEDLMAFPRHEKDDADVMCL</sequence>
<proteinExistence type="predicted"/>
<dbReference type="EMBL" id="DQ665917">
    <property type="protein sequence ID" value="AAD12271.1"/>
    <property type="molecule type" value="Genomic_DNA"/>
</dbReference>
<organism evidence="2">
    <name type="scientific">Ranid herpesvirus 1</name>
    <name type="common">Lucke tumor herpesvirus</name>
    <dbReference type="NCBI Taxonomy" id="85655"/>
    <lineage>
        <taxon>Viruses</taxon>
        <taxon>Duplodnaviria</taxon>
        <taxon>Heunggongvirae</taxon>
        <taxon>Peploviricota</taxon>
        <taxon>Herviviricetes</taxon>
        <taxon>Herpesvirales</taxon>
        <taxon>Alloherpesviridae</taxon>
        <taxon>Batravirus</taxon>
        <taxon>Batravirus ranidallo1</taxon>
    </lineage>
</organism>
<accession>Q9YQZ4</accession>
<dbReference type="KEGG" id="vg:5141277"/>
<dbReference type="GeneID" id="5141277"/>
<reference evidence="1 2" key="1">
    <citation type="journal article" date="1999" name="J. Cancer Res. Clin. Oncol.">
        <title>Genomic studies of the Lucke tumor herpesvirus (RaHV-1).</title>
        <authorList>
            <person name="Davison A.J."/>
            <person name="Sauerbier W."/>
            <person name="Dolan A."/>
            <person name="Addison C."/>
            <person name="McKinnell R.G."/>
        </authorList>
    </citation>
    <scope>NUCLEOTIDE SEQUENCE [LARGE SCALE GENOMIC DNA]</scope>
    <source>
        <strain evidence="1 2">McKinnell</strain>
    </source>
</reference>
<dbReference type="Proteomes" id="UP000011238">
    <property type="component" value="Segment"/>
</dbReference>
<reference evidence="1 2" key="2">
    <citation type="journal article" date="2006" name="J. Gen. Virol.">
        <title>Genome sequences of two frog herpesviruses.</title>
        <authorList>
            <person name="Davison A.J."/>
            <person name="Cunningham C."/>
            <person name="Sauerbier W."/>
            <person name="McKinnell R.G."/>
        </authorList>
    </citation>
    <scope>NUCLEOTIDE SEQUENCE [LARGE SCALE GENOMIC DNA]</scope>
    <source>
        <strain evidence="1 2">McKinnell</strain>
    </source>
</reference>
<evidence type="ECO:0000313" key="1">
    <source>
        <dbReference type="EMBL" id="AAD12271.1"/>
    </source>
</evidence>